<dbReference type="OrthoDB" id="9800925at2"/>
<dbReference type="AlphaFoldDB" id="A0A182C8N5"/>
<feature type="domain" description="CBM-cenC" evidence="3">
    <location>
        <begin position="36"/>
        <end position="176"/>
    </location>
</feature>
<organism evidence="4 5">
    <name type="scientific">Kosmotoga arenicorallina S304</name>
    <dbReference type="NCBI Taxonomy" id="1453497"/>
    <lineage>
        <taxon>Bacteria</taxon>
        <taxon>Thermotogati</taxon>
        <taxon>Thermotogota</taxon>
        <taxon>Thermotogae</taxon>
        <taxon>Kosmotogales</taxon>
        <taxon>Kosmotogaceae</taxon>
        <taxon>Kosmotoga</taxon>
    </lineage>
</organism>
<dbReference type="GO" id="GO:0016798">
    <property type="term" value="F:hydrolase activity, acting on glycosyl bonds"/>
    <property type="evidence" value="ECO:0007669"/>
    <property type="project" value="InterPro"/>
</dbReference>
<accession>A0A182C8N5</accession>
<evidence type="ECO:0000313" key="4">
    <source>
        <dbReference type="EMBL" id="OAA31936.1"/>
    </source>
</evidence>
<dbReference type="InterPro" id="IPR008979">
    <property type="entry name" value="Galactose-bd-like_sf"/>
</dbReference>
<reference evidence="4 5" key="1">
    <citation type="submission" date="2014-02" db="EMBL/GenBank/DDBJ databases">
        <title>Kosmotoga genome sequencing.</title>
        <authorList>
            <person name="Pollo S.M."/>
            <person name="Charchuk R."/>
            <person name="Nesbo C.L."/>
        </authorList>
    </citation>
    <scope>NUCLEOTIDE SEQUENCE [LARGE SCALE GENOMIC DNA]</scope>
    <source>
        <strain evidence="4 5">S304</strain>
    </source>
</reference>
<dbReference type="Gene3D" id="2.60.120.260">
    <property type="entry name" value="Galactose-binding domain-like"/>
    <property type="match status" value="2"/>
</dbReference>
<dbReference type="EMBL" id="JFHK01000002">
    <property type="protein sequence ID" value="OAA31936.1"/>
    <property type="molecule type" value="Genomic_DNA"/>
</dbReference>
<dbReference type="PATRIC" id="fig|1453497.3.peg.728"/>
<dbReference type="Proteomes" id="UP000077339">
    <property type="component" value="Unassembled WGS sequence"/>
</dbReference>
<feature type="domain" description="CBM-cenC" evidence="3">
    <location>
        <begin position="219"/>
        <end position="358"/>
    </location>
</feature>
<sequence length="378" mass="42435">MTGKAIAVWSVIVLSAIAILFGAWKDLEREKFFSGSVISNGDFSSEIVNDQENNPGEWFIWEAGKYGISGATVADYGVSNGTAFVDVANAGPESWHIQFNQWVELENEQAYLITFKAKANTEKSINVKILQTHEPWTNYFAETVQLNEEWQTFEFYYLHSRTSDKVVTFGFELGKDPAATVYFKDIVVKPVDKSLLPPKEEVADEGETIDYYFDEEEPGNLINNGDFSAGIVNDQGSMPFEWWIWQAGDYNISGAKVSEYGVKDGAAYLVLADTGTDSWHIQFDQWINMKQGNTYKITLKAKADTPRAINLKLVQTGAPYGMFFSETLNLETEWQVFEFEYTHPDDGDPIVNFSIELGAGAPTTVYFDDVAVEPITSE</sequence>
<dbReference type="RefSeq" id="WP_084251384.1">
    <property type="nucleotide sequence ID" value="NZ_JFHK01000002.1"/>
</dbReference>
<evidence type="ECO:0000259" key="3">
    <source>
        <dbReference type="Pfam" id="PF02018"/>
    </source>
</evidence>
<keyword evidence="2" id="KW-1133">Transmembrane helix</keyword>
<dbReference type="InterPro" id="IPR003305">
    <property type="entry name" value="CenC_carb-bd"/>
</dbReference>
<dbReference type="SUPFAM" id="SSF49785">
    <property type="entry name" value="Galactose-binding domain-like"/>
    <property type="match status" value="2"/>
</dbReference>
<keyword evidence="1" id="KW-0378">Hydrolase</keyword>
<evidence type="ECO:0000256" key="1">
    <source>
        <dbReference type="ARBA" id="ARBA00022801"/>
    </source>
</evidence>
<keyword evidence="2" id="KW-0472">Membrane</keyword>
<keyword evidence="5" id="KW-1185">Reference proteome</keyword>
<comment type="caution">
    <text evidence="4">The sequence shown here is derived from an EMBL/GenBank/DDBJ whole genome shotgun (WGS) entry which is preliminary data.</text>
</comment>
<protein>
    <submittedName>
        <fullName evidence="4">Carbohydrate-binding protein CenC</fullName>
    </submittedName>
</protein>
<gene>
    <name evidence="4" type="ORF">AT15_03675</name>
</gene>
<evidence type="ECO:0000256" key="2">
    <source>
        <dbReference type="SAM" id="Phobius"/>
    </source>
</evidence>
<feature type="transmembrane region" description="Helical" evidence="2">
    <location>
        <begin position="6"/>
        <end position="24"/>
    </location>
</feature>
<proteinExistence type="predicted"/>
<dbReference type="Pfam" id="PF02018">
    <property type="entry name" value="CBM_4_9"/>
    <property type="match status" value="2"/>
</dbReference>
<keyword evidence="2" id="KW-0812">Transmembrane</keyword>
<name>A0A182C8N5_9BACT</name>
<dbReference type="STRING" id="1453497.AT15_03675"/>
<evidence type="ECO:0000313" key="5">
    <source>
        <dbReference type="Proteomes" id="UP000077339"/>
    </source>
</evidence>